<reference evidence="1 2" key="1">
    <citation type="submission" date="2017-05" db="EMBL/GenBank/DDBJ databases">
        <authorList>
            <person name="Varghese N."/>
            <person name="Submissions S."/>
        </authorList>
    </citation>
    <scope>NUCLEOTIDE SEQUENCE [LARGE SCALE GENOMIC DNA]</scope>
    <source>
        <strain evidence="1 2">DSM 19036</strain>
    </source>
</reference>
<dbReference type="Proteomes" id="UP000320300">
    <property type="component" value="Unassembled WGS sequence"/>
</dbReference>
<gene>
    <name evidence="1" type="ORF">SAMN06265348_11653</name>
</gene>
<name>A0A521FS52_9SPHI</name>
<dbReference type="AlphaFoldDB" id="A0A521FS52"/>
<evidence type="ECO:0000313" key="1">
    <source>
        <dbReference type="EMBL" id="SMO98311.1"/>
    </source>
</evidence>
<evidence type="ECO:0000313" key="2">
    <source>
        <dbReference type="Proteomes" id="UP000320300"/>
    </source>
</evidence>
<proteinExistence type="predicted"/>
<dbReference type="EMBL" id="FXTN01000016">
    <property type="protein sequence ID" value="SMO98311.1"/>
    <property type="molecule type" value="Genomic_DNA"/>
</dbReference>
<keyword evidence="2" id="KW-1185">Reference proteome</keyword>
<accession>A0A521FS52</accession>
<protein>
    <submittedName>
        <fullName evidence="1">Uncharacterized protein</fullName>
    </submittedName>
</protein>
<organism evidence="1 2">
    <name type="scientific">Pedobacter westerhofensis</name>
    <dbReference type="NCBI Taxonomy" id="425512"/>
    <lineage>
        <taxon>Bacteria</taxon>
        <taxon>Pseudomonadati</taxon>
        <taxon>Bacteroidota</taxon>
        <taxon>Sphingobacteriia</taxon>
        <taxon>Sphingobacteriales</taxon>
        <taxon>Sphingobacteriaceae</taxon>
        <taxon>Pedobacter</taxon>
    </lineage>
</organism>
<sequence length="101" mass="11568">MRLNKLEKELPSFGLLLKRNSSLNSVSKDYKKKSVVISMPSVFLRSKIMQHRNNNTVFLVYSSEYPAPPDLAEERSVGIITHPDEQGFPYDMVFRNKAPVP</sequence>